<evidence type="ECO:0000256" key="11">
    <source>
        <dbReference type="PIRSR" id="PIRSR000445-2"/>
    </source>
</evidence>
<feature type="binding site" evidence="9 12">
    <location>
        <begin position="189"/>
        <end position="194"/>
    </location>
    <ligand>
        <name>NADP(+)</name>
        <dbReference type="ChEBI" id="CHEBI:58349"/>
    </ligand>
</feature>
<comment type="similarity">
    <text evidence="2 9 14">Belongs to the glutamyl-tRNA reductase family.</text>
</comment>
<dbReference type="InterPro" id="IPR036453">
    <property type="entry name" value="GluRdtase_dimer_dom_sf"/>
</dbReference>
<dbReference type="EMBL" id="LT934425">
    <property type="protein sequence ID" value="SOH06097.1"/>
    <property type="molecule type" value="Genomic_DNA"/>
</dbReference>
<reference evidence="19 22" key="5">
    <citation type="submission" date="2020-02" db="EMBL/GenBank/DDBJ databases">
        <title>Newly sequenced genome of strain CSTR1 showed variability in Candidatus Kuenenia stuttgartiensis genomes.</title>
        <authorList>
            <person name="Ding C."/>
            <person name="Adrian L."/>
        </authorList>
    </citation>
    <scope>NUCLEOTIDE SEQUENCE [LARGE SCALE GENOMIC DNA]</scope>
    <source>
        <strain evidence="19 22">CSTR1</strain>
    </source>
</reference>
<evidence type="ECO:0000256" key="10">
    <source>
        <dbReference type="PIRSR" id="PIRSR000445-1"/>
    </source>
</evidence>
<dbReference type="InterPro" id="IPR015895">
    <property type="entry name" value="4pyrrol_synth_GluRdtase_N"/>
</dbReference>
<reference evidence="18" key="2">
    <citation type="submission" date="2006-01" db="EMBL/GenBank/DDBJ databases">
        <authorList>
            <person name="Genoscope"/>
        </authorList>
    </citation>
    <scope>NUCLEOTIDE SEQUENCE</scope>
</reference>
<dbReference type="InterPro" id="IPR036343">
    <property type="entry name" value="GluRdtase_N_sf"/>
</dbReference>
<evidence type="ECO:0000259" key="16">
    <source>
        <dbReference type="Pfam" id="PF01488"/>
    </source>
</evidence>
<dbReference type="InterPro" id="IPR000343">
    <property type="entry name" value="4pyrrol_synth_GluRdtase"/>
</dbReference>
<sequence length="430" mass="48599">MSILVVGLNHKSAPVDIREKLAFNNNSVSNALSLFSQKYPSSEAVILSTCNRVEMYASSASDAVKLEDILSFLAEFHKIEENEFSQYMYHYKDDRAVMHLFHVSSSIDSMVIGESQILSQVKEAYTLASMEQSTGKILNQLFQQALNISKTIHTNTSIGQGKVSISSVAVEFAEKIFQDFAGKMVLVVGAGEMCELLLKHLYEEGARTIIVANRTFERAQAIADAFQGEAIKYELLGEYLSKTDIIITSTSAPHYVIHSDQVKDAIKHRRGNPMFLIDIAVPRDIEPSVGNIDNVYLYNIDDLQSVVNQNLDDRTREIEKCRAIIEKEVEHFMAKLEQIKIEPAITLLRNSFHTIGKDELSRLKPKLRNINDEEWNQVVYTMERTLNKLLHHPAKIAKQEASNGGGYRYVETIKKLFGVFHHHSSEDSNK</sequence>
<feature type="binding site" evidence="9 11">
    <location>
        <begin position="49"/>
        <end position="52"/>
    </location>
    <ligand>
        <name>substrate</name>
    </ligand>
</feature>
<comment type="subunit">
    <text evidence="9">Homodimer.</text>
</comment>
<accession>Q1Q0K1</accession>
<dbReference type="KEGG" id="kst:KSMBR1_3624"/>
<evidence type="ECO:0000256" key="14">
    <source>
        <dbReference type="RuleBase" id="RU000584"/>
    </source>
</evidence>
<dbReference type="FunFam" id="3.40.50.720:FF:000031">
    <property type="entry name" value="Glutamyl-tRNA reductase"/>
    <property type="match status" value="1"/>
</dbReference>
<dbReference type="EC" id="1.2.1.70" evidence="3 9"/>
<feature type="domain" description="Quinate/shikimate 5-dehydrogenase/glutamyl-tRNA reductase" evidence="16">
    <location>
        <begin position="171"/>
        <end position="306"/>
    </location>
</feature>
<dbReference type="UniPathway" id="UPA00251">
    <property type="reaction ID" value="UER00316"/>
</dbReference>
<evidence type="ECO:0000313" key="21">
    <source>
        <dbReference type="Proteomes" id="UP000221734"/>
    </source>
</evidence>
<gene>
    <name evidence="9 18" type="primary">hemA</name>
    <name evidence="19" type="ORF">KsCSTR_27270</name>
    <name evidence="20" type="ORF">KSMBR1_3624</name>
    <name evidence="18" type="ORF">kuste2775</name>
</gene>
<evidence type="ECO:0000259" key="17">
    <source>
        <dbReference type="Pfam" id="PF05201"/>
    </source>
</evidence>
<comment type="catalytic activity">
    <reaction evidence="7 9 14">
        <text>(S)-4-amino-5-oxopentanoate + tRNA(Glu) + NADP(+) = L-glutamyl-tRNA(Glu) + NADPH + H(+)</text>
        <dbReference type="Rhea" id="RHEA:12344"/>
        <dbReference type="Rhea" id="RHEA-COMP:9663"/>
        <dbReference type="Rhea" id="RHEA-COMP:9680"/>
        <dbReference type="ChEBI" id="CHEBI:15378"/>
        <dbReference type="ChEBI" id="CHEBI:57501"/>
        <dbReference type="ChEBI" id="CHEBI:57783"/>
        <dbReference type="ChEBI" id="CHEBI:58349"/>
        <dbReference type="ChEBI" id="CHEBI:78442"/>
        <dbReference type="ChEBI" id="CHEBI:78520"/>
        <dbReference type="EC" id="1.2.1.70"/>
    </reaction>
</comment>
<dbReference type="Pfam" id="PF05201">
    <property type="entry name" value="GlutR_N"/>
    <property type="match status" value="1"/>
</dbReference>
<keyword evidence="6 9" id="KW-0627">Porphyrin biosynthesis</keyword>
<dbReference type="EMBL" id="CP049055">
    <property type="protein sequence ID" value="QII12106.1"/>
    <property type="molecule type" value="Genomic_DNA"/>
</dbReference>
<dbReference type="OrthoDB" id="110209at2"/>
<evidence type="ECO:0000256" key="9">
    <source>
        <dbReference type="HAMAP-Rule" id="MF_00087"/>
    </source>
</evidence>
<protein>
    <recommendedName>
        <fullName evidence="8 9">Glutamyl-tRNA reductase</fullName>
        <shortName evidence="9">GluTR</shortName>
        <ecNumber evidence="3 9">1.2.1.70</ecNumber>
    </recommendedName>
</protein>
<dbReference type="SUPFAM" id="SSF69742">
    <property type="entry name" value="Glutamyl tRNA-reductase catalytic, N-terminal domain"/>
    <property type="match status" value="1"/>
</dbReference>
<evidence type="ECO:0000259" key="15">
    <source>
        <dbReference type="Pfam" id="PF00745"/>
    </source>
</evidence>
<evidence type="ECO:0000256" key="6">
    <source>
        <dbReference type="ARBA" id="ARBA00023244"/>
    </source>
</evidence>
<dbReference type="InterPro" id="IPR015896">
    <property type="entry name" value="4pyrrol_synth_GluRdtase_dimer"/>
</dbReference>
<dbReference type="GO" id="GO:0008883">
    <property type="term" value="F:glutamyl-tRNA reductase activity"/>
    <property type="evidence" value="ECO:0007669"/>
    <property type="project" value="UniProtKB-UniRule"/>
</dbReference>
<dbReference type="Gene3D" id="3.40.50.720">
    <property type="entry name" value="NAD(P)-binding Rossmann-like Domain"/>
    <property type="match status" value="1"/>
</dbReference>
<reference evidence="20" key="4">
    <citation type="submission" date="2017-10" db="EMBL/GenBank/DDBJ databases">
        <authorList>
            <person name="Banno H."/>
            <person name="Chua N.-H."/>
        </authorList>
    </citation>
    <scope>NUCLEOTIDE SEQUENCE [LARGE SCALE GENOMIC DNA]</scope>
    <source>
        <strain evidence="20">Kuenenia_mbr1_ru-nijmegen</strain>
    </source>
</reference>
<dbReference type="SUPFAM" id="SSF51735">
    <property type="entry name" value="NAD(P)-binding Rossmann-fold domains"/>
    <property type="match status" value="1"/>
</dbReference>
<dbReference type="InterPro" id="IPR006151">
    <property type="entry name" value="Shikm_DH/Glu-tRNA_Rdtase"/>
</dbReference>
<comment type="function">
    <text evidence="9">Catalyzes the NADPH-dependent reduction of glutamyl-tRNA(Glu) to glutamate 1-semialdehyde (GSA).</text>
</comment>
<keyword evidence="4 9" id="KW-0521">NADP</keyword>
<dbReference type="CDD" id="cd05213">
    <property type="entry name" value="NAD_bind_Glutamyl_tRNA_reduct"/>
    <property type="match status" value="1"/>
</dbReference>
<dbReference type="Pfam" id="PF01488">
    <property type="entry name" value="Shikimate_DH"/>
    <property type="match status" value="1"/>
</dbReference>
<keyword evidence="21" id="KW-1185">Reference proteome</keyword>
<dbReference type="PANTHER" id="PTHR43013">
    <property type="entry name" value="GLUTAMYL-TRNA REDUCTASE"/>
    <property type="match status" value="1"/>
</dbReference>
<dbReference type="AlphaFoldDB" id="Q1Q0K1"/>
<reference evidence="18" key="1">
    <citation type="journal article" date="2006" name="Nature">
        <title>Deciphering the evolution and metabolism of an anammox bacterium from a community genome.</title>
        <authorList>
            <person name="Strous M."/>
            <person name="Pelletier E."/>
            <person name="Mangenot S."/>
            <person name="Rattei T."/>
            <person name="Lehner A."/>
            <person name="Taylor M.W."/>
            <person name="Horn M."/>
            <person name="Daims H."/>
            <person name="Bartol-Mavel D."/>
            <person name="Wincker P."/>
            <person name="Barbe V."/>
            <person name="Fonknechten N."/>
            <person name="Vallenet D."/>
            <person name="Segurens B."/>
            <person name="Schenowitz-Truong C."/>
            <person name="Medigue C."/>
            <person name="Collingro A."/>
            <person name="Snel B."/>
            <person name="Dutilh B.E."/>
            <person name="OpDenCamp H.J.M."/>
            <person name="vanDerDrift C."/>
            <person name="Cirpus I."/>
            <person name="vanDePas-Schoonen K.T."/>
            <person name="Harhangi H.R."/>
            <person name="vanNiftrik L."/>
            <person name="Schmid M."/>
            <person name="Keltjens J."/>
            <person name="vanDeVossenberg J."/>
            <person name="Kartal B."/>
            <person name="Meier H."/>
            <person name="Frishman D."/>
            <person name="Huynen M.A."/>
            <person name="Mewes H."/>
            <person name="Weissenbach J."/>
            <person name="Jetten M.S.M."/>
            <person name="Wagner M."/>
            <person name="LePaslier D."/>
        </authorList>
    </citation>
    <scope>NUCLEOTIDE SEQUENCE</scope>
</reference>
<dbReference type="EMBL" id="CT573071">
    <property type="protein sequence ID" value="CAJ73526.1"/>
    <property type="molecule type" value="Genomic_DNA"/>
</dbReference>
<evidence type="ECO:0000256" key="13">
    <source>
        <dbReference type="PIRSR" id="PIRSR000445-4"/>
    </source>
</evidence>
<feature type="binding site" evidence="9 11">
    <location>
        <position position="109"/>
    </location>
    <ligand>
        <name>substrate</name>
    </ligand>
</feature>
<dbReference type="SUPFAM" id="SSF69075">
    <property type="entry name" value="Glutamyl tRNA-reductase dimerization domain"/>
    <property type="match status" value="1"/>
</dbReference>
<evidence type="ECO:0000256" key="4">
    <source>
        <dbReference type="ARBA" id="ARBA00022857"/>
    </source>
</evidence>
<dbReference type="Proteomes" id="UP000221734">
    <property type="component" value="Chromosome Kuenenia_stuttgartiensis_MBR1"/>
</dbReference>
<comment type="domain">
    <text evidence="9">Possesses an unusual extended V-shaped dimeric structure with each monomer consisting of three distinct domains arranged along a curved 'spinal' alpha-helix. The N-terminal catalytic domain specifically recognizes the glutamate moiety of the substrate. The second domain is the NADPH-binding domain, and the third C-terminal domain is responsible for dimerization.</text>
</comment>
<dbReference type="GO" id="GO:0050661">
    <property type="term" value="F:NADP binding"/>
    <property type="evidence" value="ECO:0007669"/>
    <property type="project" value="InterPro"/>
</dbReference>
<evidence type="ECO:0000313" key="22">
    <source>
        <dbReference type="Proteomes" id="UP000501926"/>
    </source>
</evidence>
<feature type="site" description="Important for activity" evidence="9 13">
    <location>
        <position position="99"/>
    </location>
</feature>
<dbReference type="PROSITE" id="PS00747">
    <property type="entry name" value="GLUTR"/>
    <property type="match status" value="1"/>
</dbReference>
<dbReference type="PIRSF" id="PIRSF000445">
    <property type="entry name" value="4pyrrol_synth_GluRdtase"/>
    <property type="match status" value="1"/>
</dbReference>
<evidence type="ECO:0000313" key="18">
    <source>
        <dbReference type="EMBL" id="CAJ73526.1"/>
    </source>
</evidence>
<comment type="miscellaneous">
    <text evidence="9">During catalysis, the active site Cys acts as a nucleophile attacking the alpha-carbonyl group of tRNA-bound glutamate with the formation of a thioester intermediate between enzyme and glutamate, and the concomitant release of tRNA(Glu). The thioester intermediate is finally reduced by direct hydride transfer from NADPH, to form the product GSA.</text>
</comment>
<dbReference type="NCBIfam" id="NF000744">
    <property type="entry name" value="PRK00045.1-3"/>
    <property type="match status" value="1"/>
</dbReference>
<dbReference type="Gene3D" id="3.30.460.30">
    <property type="entry name" value="Glutamyl-tRNA reductase, N-terminal domain"/>
    <property type="match status" value="1"/>
</dbReference>
<name>Q1Q0K1_KUEST</name>
<evidence type="ECO:0000256" key="8">
    <source>
        <dbReference type="ARBA" id="ARBA00068659"/>
    </source>
</evidence>
<dbReference type="PANTHER" id="PTHR43013:SF1">
    <property type="entry name" value="GLUTAMYL-TRNA REDUCTASE"/>
    <property type="match status" value="1"/>
</dbReference>
<reference evidence="21" key="3">
    <citation type="submission" date="2017-10" db="EMBL/GenBank/DDBJ databases">
        <authorList>
            <person name="Frank J."/>
        </authorList>
    </citation>
    <scope>NUCLEOTIDE SEQUENCE [LARGE SCALE GENOMIC DNA]</scope>
</reference>
<dbReference type="InterPro" id="IPR018214">
    <property type="entry name" value="GluRdtase_CS"/>
</dbReference>
<evidence type="ECO:0000256" key="2">
    <source>
        <dbReference type="ARBA" id="ARBA00005916"/>
    </source>
</evidence>
<organism evidence="18">
    <name type="scientific">Kuenenia stuttgartiensis</name>
    <dbReference type="NCBI Taxonomy" id="174633"/>
    <lineage>
        <taxon>Bacteria</taxon>
        <taxon>Pseudomonadati</taxon>
        <taxon>Planctomycetota</taxon>
        <taxon>Candidatus Brocadiia</taxon>
        <taxon>Candidatus Brocadiales</taxon>
        <taxon>Candidatus Brocadiaceae</taxon>
        <taxon>Candidatus Kuenenia</taxon>
    </lineage>
</organism>
<evidence type="ECO:0000313" key="19">
    <source>
        <dbReference type="EMBL" id="QII12106.1"/>
    </source>
</evidence>
<evidence type="ECO:0000256" key="3">
    <source>
        <dbReference type="ARBA" id="ARBA00012970"/>
    </source>
</evidence>
<feature type="binding site" evidence="9 11">
    <location>
        <position position="120"/>
    </location>
    <ligand>
        <name>substrate</name>
    </ligand>
</feature>
<dbReference type="NCBIfam" id="TIGR01035">
    <property type="entry name" value="hemA"/>
    <property type="match status" value="1"/>
</dbReference>
<evidence type="ECO:0000256" key="7">
    <source>
        <dbReference type="ARBA" id="ARBA00047464"/>
    </source>
</evidence>
<dbReference type="FunFam" id="3.30.460.30:FF:000001">
    <property type="entry name" value="Glutamyl-tRNA reductase"/>
    <property type="match status" value="1"/>
</dbReference>
<evidence type="ECO:0000256" key="12">
    <source>
        <dbReference type="PIRSR" id="PIRSR000445-3"/>
    </source>
</evidence>
<evidence type="ECO:0000313" key="20">
    <source>
        <dbReference type="EMBL" id="SOH06097.1"/>
    </source>
</evidence>
<dbReference type="Pfam" id="PF00745">
    <property type="entry name" value="GlutR_dimer"/>
    <property type="match status" value="1"/>
</dbReference>
<feature type="active site" description="Nucleophile" evidence="9 10">
    <location>
        <position position="50"/>
    </location>
</feature>
<dbReference type="HAMAP" id="MF_00087">
    <property type="entry name" value="Glu_tRNA_reductase"/>
    <property type="match status" value="1"/>
</dbReference>
<comment type="pathway">
    <text evidence="1 9 14">Porphyrin-containing compound metabolism; protoporphyrin-IX biosynthesis; 5-aminolevulinate from L-glutamyl-tRNA(Glu): step 1/2.</text>
</comment>
<dbReference type="RefSeq" id="WP_099326603.1">
    <property type="nucleotide sequence ID" value="NZ_CP049055.1"/>
</dbReference>
<dbReference type="GO" id="GO:0019353">
    <property type="term" value="P:protoporphyrinogen IX biosynthetic process from glutamate"/>
    <property type="evidence" value="ECO:0007669"/>
    <property type="project" value="TreeGrafter"/>
</dbReference>
<feature type="binding site" evidence="9 11">
    <location>
        <begin position="114"/>
        <end position="116"/>
    </location>
    <ligand>
        <name>substrate</name>
    </ligand>
</feature>
<feature type="domain" description="Tetrapyrrole biosynthesis glutamyl-tRNA reductase dimerisation" evidence="15">
    <location>
        <begin position="321"/>
        <end position="418"/>
    </location>
</feature>
<dbReference type="InterPro" id="IPR036291">
    <property type="entry name" value="NAD(P)-bd_dom_sf"/>
</dbReference>
<evidence type="ECO:0000256" key="5">
    <source>
        <dbReference type="ARBA" id="ARBA00023002"/>
    </source>
</evidence>
<keyword evidence="5 9" id="KW-0560">Oxidoreductase</keyword>
<evidence type="ECO:0000256" key="1">
    <source>
        <dbReference type="ARBA" id="ARBA00005059"/>
    </source>
</evidence>
<dbReference type="Proteomes" id="UP000501926">
    <property type="component" value="Chromosome"/>
</dbReference>
<feature type="domain" description="Glutamyl-tRNA reductase N-terminal" evidence="17">
    <location>
        <begin position="6"/>
        <end position="156"/>
    </location>
</feature>
<proteinExistence type="inferred from homology"/>